<name>A0AAV4PV59_CAEEX</name>
<evidence type="ECO:0000313" key="2">
    <source>
        <dbReference type="Proteomes" id="UP001054945"/>
    </source>
</evidence>
<accession>A0AAV4PV59</accession>
<reference evidence="1 2" key="1">
    <citation type="submission" date="2021-06" db="EMBL/GenBank/DDBJ databases">
        <title>Caerostris extrusa draft genome.</title>
        <authorList>
            <person name="Kono N."/>
            <person name="Arakawa K."/>
        </authorList>
    </citation>
    <scope>NUCLEOTIDE SEQUENCE [LARGE SCALE GENOMIC DNA]</scope>
</reference>
<comment type="caution">
    <text evidence="1">The sequence shown here is derived from an EMBL/GenBank/DDBJ whole genome shotgun (WGS) entry which is preliminary data.</text>
</comment>
<evidence type="ECO:0000313" key="1">
    <source>
        <dbReference type="EMBL" id="GIX99761.1"/>
    </source>
</evidence>
<protein>
    <submittedName>
        <fullName evidence="1">Uncharacterized protein</fullName>
    </submittedName>
</protein>
<dbReference type="Proteomes" id="UP001054945">
    <property type="component" value="Unassembled WGS sequence"/>
</dbReference>
<dbReference type="AlphaFoldDB" id="A0AAV4PV59"/>
<dbReference type="EMBL" id="BPLR01005095">
    <property type="protein sequence ID" value="GIX99761.1"/>
    <property type="molecule type" value="Genomic_DNA"/>
</dbReference>
<keyword evidence="2" id="KW-1185">Reference proteome</keyword>
<gene>
    <name evidence="1" type="ORF">CEXT_488061</name>
</gene>
<sequence>MSRGVVKVPLNTDRSELGRGCSMHIFNPRNTCVTEFPEGSFPTRGEKLSKDCPRGGGGGCPAYLQAYFNSCDKNSPFFYSCRECLLCRLYPLGKDSYIWLFINLAPMAT</sequence>
<organism evidence="1 2">
    <name type="scientific">Caerostris extrusa</name>
    <name type="common">Bark spider</name>
    <name type="synonym">Caerostris bankana</name>
    <dbReference type="NCBI Taxonomy" id="172846"/>
    <lineage>
        <taxon>Eukaryota</taxon>
        <taxon>Metazoa</taxon>
        <taxon>Ecdysozoa</taxon>
        <taxon>Arthropoda</taxon>
        <taxon>Chelicerata</taxon>
        <taxon>Arachnida</taxon>
        <taxon>Araneae</taxon>
        <taxon>Araneomorphae</taxon>
        <taxon>Entelegynae</taxon>
        <taxon>Araneoidea</taxon>
        <taxon>Araneidae</taxon>
        <taxon>Caerostris</taxon>
    </lineage>
</organism>
<proteinExistence type="predicted"/>